<evidence type="ECO:0000259" key="4">
    <source>
        <dbReference type="Pfam" id="PF00534"/>
    </source>
</evidence>
<evidence type="ECO:0000256" key="1">
    <source>
        <dbReference type="ARBA" id="ARBA00009481"/>
    </source>
</evidence>
<dbReference type="KEGG" id="atq:GH723_13220"/>
<feature type="domain" description="Glycosyl transferase family 1" evidence="4">
    <location>
        <begin position="231"/>
        <end position="391"/>
    </location>
</feature>
<evidence type="ECO:0000313" key="6">
    <source>
        <dbReference type="Proteomes" id="UP000334019"/>
    </source>
</evidence>
<reference evidence="5 6" key="1">
    <citation type="submission" date="2019-11" db="EMBL/GenBank/DDBJ databases">
        <authorList>
            <person name="He Y."/>
        </authorList>
    </citation>
    <scope>NUCLEOTIDE SEQUENCE [LARGE SCALE GENOMIC DNA]</scope>
    <source>
        <strain evidence="5 6">SCSIO 58843</strain>
    </source>
</reference>
<keyword evidence="2" id="KW-0328">Glycosyltransferase</keyword>
<dbReference type="InterPro" id="IPR001296">
    <property type="entry name" value="Glyco_trans_1"/>
</dbReference>
<dbReference type="GO" id="GO:0016757">
    <property type="term" value="F:glycosyltransferase activity"/>
    <property type="evidence" value="ECO:0007669"/>
    <property type="project" value="UniProtKB-KW"/>
</dbReference>
<evidence type="ECO:0000313" key="5">
    <source>
        <dbReference type="EMBL" id="QGG95981.1"/>
    </source>
</evidence>
<dbReference type="SUPFAM" id="SSF53756">
    <property type="entry name" value="UDP-Glycosyltransferase/glycogen phosphorylase"/>
    <property type="match status" value="1"/>
</dbReference>
<dbReference type="CDD" id="cd03801">
    <property type="entry name" value="GT4_PimA-like"/>
    <property type="match status" value="1"/>
</dbReference>
<dbReference type="AlphaFoldDB" id="A0A5Q2RN20"/>
<dbReference type="Proteomes" id="UP000334019">
    <property type="component" value="Chromosome"/>
</dbReference>
<dbReference type="EMBL" id="CP045851">
    <property type="protein sequence ID" value="QGG95981.1"/>
    <property type="molecule type" value="Genomic_DNA"/>
</dbReference>
<evidence type="ECO:0000256" key="3">
    <source>
        <dbReference type="ARBA" id="ARBA00022679"/>
    </source>
</evidence>
<dbReference type="PANTHER" id="PTHR12526">
    <property type="entry name" value="GLYCOSYLTRANSFERASE"/>
    <property type="match status" value="1"/>
</dbReference>
<sequence length="419" mass="45169">MSDPSAPRVRIAYVMTHHPRVATTFINDEIAEVTRRGGEVVPIAMNRPAPDDVRGAWAEDEARRTLYLKAAGPLTLLLALARVLREHPLPAARLVLSALGSARLDLGIAVRRLVHLAYAARAVEHCRDLDVRHLHAHFGQAPATIAWFAAEIGNMSEGDRWTWSFTIHGFQDFVNEADARLDLKAASASFVACVSDFTRSQLCRVAEPRLWDRFHVVRCGIDLDAFAPRDPAPPSQAPRVLVVARLSAEKGHVVLLHAVARLREKGLDVGVDLVGGGPYEAEIRAEEARLGLSDAVAHHGELLPSAVRERLVAADVFCLPSFSEGLPISIMEAMACGVPVVASGISGIPELAVHDETALTVPPGNVDALTTALERMLTEDGLAATLSAAGRVAVQERHDLRRNVGELLDLFAGTAAVVR</sequence>
<organism evidence="5 6">
    <name type="scientific">Actinomarinicola tropica</name>
    <dbReference type="NCBI Taxonomy" id="2789776"/>
    <lineage>
        <taxon>Bacteria</taxon>
        <taxon>Bacillati</taxon>
        <taxon>Actinomycetota</taxon>
        <taxon>Acidimicrobiia</taxon>
        <taxon>Acidimicrobiales</taxon>
        <taxon>Iamiaceae</taxon>
        <taxon>Actinomarinicola</taxon>
    </lineage>
</organism>
<dbReference type="Pfam" id="PF00534">
    <property type="entry name" value="Glycos_transf_1"/>
    <property type="match status" value="1"/>
</dbReference>
<dbReference type="Gene3D" id="3.40.50.2000">
    <property type="entry name" value="Glycogen Phosphorylase B"/>
    <property type="match status" value="2"/>
</dbReference>
<name>A0A5Q2RN20_9ACTN</name>
<protein>
    <submittedName>
        <fullName evidence="5">Glycosyltransferase</fullName>
    </submittedName>
</protein>
<keyword evidence="3 5" id="KW-0808">Transferase</keyword>
<keyword evidence="6" id="KW-1185">Reference proteome</keyword>
<comment type="similarity">
    <text evidence="1">Belongs to the glycosyltransferase group 1 family. Glycosyltransferase 4 subfamily.</text>
</comment>
<dbReference type="RefSeq" id="WP_153760087.1">
    <property type="nucleotide sequence ID" value="NZ_CP045851.1"/>
</dbReference>
<proteinExistence type="inferred from homology"/>
<dbReference type="PANTHER" id="PTHR12526:SF640">
    <property type="entry name" value="COLANIC ACID BIOSYNTHESIS GLYCOSYLTRANSFERASE WCAL-RELATED"/>
    <property type="match status" value="1"/>
</dbReference>
<gene>
    <name evidence="5" type="ORF">GH723_13220</name>
</gene>
<accession>A0A5Q2RN20</accession>
<evidence type="ECO:0000256" key="2">
    <source>
        <dbReference type="ARBA" id="ARBA00022676"/>
    </source>
</evidence>